<evidence type="ECO:0000313" key="2">
    <source>
        <dbReference type="Proteomes" id="UP000297348"/>
    </source>
</evidence>
<dbReference type="OrthoDB" id="2308540at2"/>
<dbReference type="RefSeq" id="WP_135368913.1">
    <property type="nucleotide sequence ID" value="NZ_RKLX01000029.1"/>
</dbReference>
<evidence type="ECO:0008006" key="3">
    <source>
        <dbReference type="Google" id="ProtNLM"/>
    </source>
</evidence>
<dbReference type="AlphaFoldDB" id="A0A4Z0J823"/>
<gene>
    <name evidence="1" type="ORF">EGT51_12015</name>
</gene>
<reference evidence="1 2" key="1">
    <citation type="submission" date="2018-10" db="EMBL/GenBank/DDBJ databases">
        <title>Lactobacillus sp. R7 and Lactobacillus sp. R19 isolated from fermented mustard green product of Taiwan.</title>
        <authorList>
            <person name="Lin S.-T."/>
        </authorList>
    </citation>
    <scope>NUCLEOTIDE SEQUENCE [LARGE SCALE GENOMIC DNA]</scope>
    <source>
        <strain evidence="1 2">BCRC 81129</strain>
    </source>
</reference>
<organism evidence="1 2">
    <name type="scientific">Levilactobacillus suantsaiihabitans</name>
    <dbReference type="NCBI Taxonomy" id="2487722"/>
    <lineage>
        <taxon>Bacteria</taxon>
        <taxon>Bacillati</taxon>
        <taxon>Bacillota</taxon>
        <taxon>Bacilli</taxon>
        <taxon>Lactobacillales</taxon>
        <taxon>Lactobacillaceae</taxon>
        <taxon>Levilactobacillus</taxon>
    </lineage>
</organism>
<accession>A0A4Z0J823</accession>
<sequence>MGGQAQAATKYSIVKEHWSTETTYLRAVKPKKSVAIWNKKHTKKYYNLNKVPNRTWKSTATLTLKHNGKNTKYVYITGQKADGKASVSGYVWHGYLEQGVGLDMIKGQFAPLMMFTSNKDYLQYIQKSPAQEITREIVALFPNSKVTLNLTRVSIAKGSYYQNDWGYKPGVTGASQLANNYTAIKTFPKITKYLDQSYTKSTATRIAKVKSLLAANGYDAAKRKSLKNYEIGINIFDHTNGNAKYNNGRGYAFVIAQPKGE</sequence>
<protein>
    <recommendedName>
        <fullName evidence="3">D-alanyl-D-alanine carboxypeptidase</fullName>
    </recommendedName>
</protein>
<dbReference type="Proteomes" id="UP000297348">
    <property type="component" value="Unassembled WGS sequence"/>
</dbReference>
<comment type="caution">
    <text evidence="1">The sequence shown here is derived from an EMBL/GenBank/DDBJ whole genome shotgun (WGS) entry which is preliminary data.</text>
</comment>
<proteinExistence type="predicted"/>
<name>A0A4Z0J823_9LACO</name>
<keyword evidence="2" id="KW-1185">Reference proteome</keyword>
<evidence type="ECO:0000313" key="1">
    <source>
        <dbReference type="EMBL" id="TGD17534.1"/>
    </source>
</evidence>
<dbReference type="EMBL" id="RKLX01000029">
    <property type="protein sequence ID" value="TGD17534.1"/>
    <property type="molecule type" value="Genomic_DNA"/>
</dbReference>